<feature type="transmembrane region" description="Helical" evidence="1">
    <location>
        <begin position="179"/>
        <end position="196"/>
    </location>
</feature>
<feature type="transmembrane region" description="Helical" evidence="1">
    <location>
        <begin position="547"/>
        <end position="568"/>
    </location>
</feature>
<dbReference type="InterPro" id="IPR046623">
    <property type="entry name" value="DUF6536"/>
</dbReference>
<reference evidence="3 4" key="1">
    <citation type="submission" date="2017-04" db="EMBL/GenBank/DDBJ databases">
        <title>Draft genome sequence of Tuber borchii Vittad., a whitish edible truffle.</title>
        <authorList>
            <consortium name="DOE Joint Genome Institute"/>
            <person name="Murat C."/>
            <person name="Kuo A."/>
            <person name="Barry K.W."/>
            <person name="Clum A."/>
            <person name="Dockter R.B."/>
            <person name="Fauchery L."/>
            <person name="Iotti M."/>
            <person name="Kohler A."/>
            <person name="Labutti K."/>
            <person name="Lindquist E.A."/>
            <person name="Lipzen A."/>
            <person name="Ohm R.A."/>
            <person name="Wang M."/>
            <person name="Grigoriev I.V."/>
            <person name="Zambonelli A."/>
            <person name="Martin F.M."/>
        </authorList>
    </citation>
    <scope>NUCLEOTIDE SEQUENCE [LARGE SCALE GENOMIC DNA]</scope>
    <source>
        <strain evidence="3 4">Tbo3840</strain>
    </source>
</reference>
<evidence type="ECO:0000259" key="2">
    <source>
        <dbReference type="Pfam" id="PF20163"/>
    </source>
</evidence>
<organism evidence="3 4">
    <name type="scientific">Tuber borchii</name>
    <name type="common">White truffle</name>
    <dbReference type="NCBI Taxonomy" id="42251"/>
    <lineage>
        <taxon>Eukaryota</taxon>
        <taxon>Fungi</taxon>
        <taxon>Dikarya</taxon>
        <taxon>Ascomycota</taxon>
        <taxon>Pezizomycotina</taxon>
        <taxon>Pezizomycetes</taxon>
        <taxon>Pezizales</taxon>
        <taxon>Tuberaceae</taxon>
        <taxon>Tuber</taxon>
    </lineage>
</organism>
<feature type="transmembrane region" description="Helical" evidence="1">
    <location>
        <begin position="389"/>
        <end position="409"/>
    </location>
</feature>
<dbReference type="AlphaFoldDB" id="A0A2T6ZLX7"/>
<dbReference type="STRING" id="42251.A0A2T6ZLX7"/>
<keyword evidence="4" id="KW-1185">Reference proteome</keyword>
<proteinExistence type="predicted"/>
<dbReference type="EMBL" id="NESQ01000188">
    <property type="protein sequence ID" value="PUU76456.1"/>
    <property type="molecule type" value="Genomic_DNA"/>
</dbReference>
<dbReference type="PANTHER" id="PTHR35395:SF1">
    <property type="entry name" value="DUF6536 DOMAIN-CONTAINING PROTEIN"/>
    <property type="match status" value="1"/>
</dbReference>
<feature type="transmembrane region" description="Helical" evidence="1">
    <location>
        <begin position="588"/>
        <end position="611"/>
    </location>
</feature>
<feature type="transmembrane region" description="Helical" evidence="1">
    <location>
        <begin position="477"/>
        <end position="495"/>
    </location>
</feature>
<keyword evidence="1" id="KW-0472">Membrane</keyword>
<dbReference type="OrthoDB" id="5429634at2759"/>
<feature type="transmembrane region" description="Helical" evidence="1">
    <location>
        <begin position="639"/>
        <end position="661"/>
    </location>
</feature>
<dbReference type="Proteomes" id="UP000244722">
    <property type="component" value="Unassembled WGS sequence"/>
</dbReference>
<keyword evidence="1" id="KW-0812">Transmembrane</keyword>
<protein>
    <recommendedName>
        <fullName evidence="2">DUF6536 domain-containing protein</fullName>
    </recommendedName>
</protein>
<evidence type="ECO:0000313" key="3">
    <source>
        <dbReference type="EMBL" id="PUU76456.1"/>
    </source>
</evidence>
<gene>
    <name evidence="3" type="ORF">B9Z19DRAFT_990512</name>
</gene>
<evidence type="ECO:0000313" key="4">
    <source>
        <dbReference type="Proteomes" id="UP000244722"/>
    </source>
</evidence>
<dbReference type="Pfam" id="PF20163">
    <property type="entry name" value="DUF6536"/>
    <property type="match status" value="1"/>
</dbReference>
<evidence type="ECO:0000256" key="1">
    <source>
        <dbReference type="SAM" id="Phobius"/>
    </source>
</evidence>
<name>A0A2T6ZLX7_TUBBO</name>
<comment type="caution">
    <text evidence="3">The sequence shown here is derived from an EMBL/GenBank/DDBJ whole genome shotgun (WGS) entry which is preliminary data.</text>
</comment>
<feature type="domain" description="DUF6536" evidence="2">
    <location>
        <begin position="66"/>
        <end position="217"/>
    </location>
</feature>
<keyword evidence="1" id="KW-1133">Transmembrane helix</keyword>
<accession>A0A2T6ZLX7</accession>
<sequence length="738" mass="81950">MSNLKKKLPKWAAVLLGRNKGYKGGRGGVGAGSESFTELVTLDSEITREQQKSFSSAWKPVWYTGWHTGVLACATSVVVVLIINIGLTIYAATNPKYKMQGGIGMLYSGSCDKSKMIGLWLHLGINALSTLLLSGSNYTRQCLAAPTRSEIDGAHGRRLWMDIGVPSIRNLFRIKLERTMLWIAIGITSIPLHLLYNSAVYTSLATNEILIAFVTNNHFESGGYSNTTGPDDWFQWKAMNTTTRKPYGALGYQTDSHHIKLFGSMLEGYNTGTEGYEDLTPSQCANLYSTDFVSDRRNLFLITNYTADPTYNNTFLRVDWNGGLRPPSSWMCARYPQTSFRCDPNWLNSRVASGHPWLVNFEKRGVGEVLGCKSERVAEKCKVQFSLEIMIAVICCNLVKACCMVIAVVRSREPTLVTLGDAIDSFLRIPDRTTMGICFADRQFIETEWMRGSRARPRQWKQKGIQRWWSSVSKTRWIACSFFCSIAIIITGVLLEKGIGQDRKLMSTDIKSLGFGKVNSVSLVTIRFQNITQAILLANLPQSILSFLYLIYNSLFTCMLVGYEWSLFSHHHRTLRVTSPRPGQRSTYWLQIPYTYAIPLMTLSGLIHWLASQSMFLARVEMSDPFGRPRPAGASITSVGYSCIAIIFVLTLGILALLVVVGMGYKQFAAETATVGSCSAAISAACHALEAESEGIIGKKVRWGDVEIVPNLGVRHLTFSSEEGVKKPVFGEVYAGVA</sequence>
<feature type="transmembrane region" description="Helical" evidence="1">
    <location>
        <begin position="69"/>
        <end position="92"/>
    </location>
</feature>
<dbReference type="PANTHER" id="PTHR35395">
    <property type="entry name" value="DUF6536 DOMAIN-CONTAINING PROTEIN"/>
    <property type="match status" value="1"/>
</dbReference>